<dbReference type="NCBIfam" id="TIGR00277">
    <property type="entry name" value="HDIG"/>
    <property type="match status" value="1"/>
</dbReference>
<evidence type="ECO:0000259" key="2">
    <source>
        <dbReference type="PROSITE" id="PS51832"/>
    </source>
</evidence>
<feature type="domain" description="HD-GYP" evidence="2">
    <location>
        <begin position="109"/>
        <end position="304"/>
    </location>
</feature>
<dbReference type="GO" id="GO:0016787">
    <property type="term" value="F:hydrolase activity"/>
    <property type="evidence" value="ECO:0007669"/>
    <property type="project" value="UniProtKB-KW"/>
</dbReference>
<dbReference type="Pfam" id="PF13487">
    <property type="entry name" value="HD_5"/>
    <property type="match status" value="1"/>
</dbReference>
<evidence type="ECO:0000259" key="1">
    <source>
        <dbReference type="PROSITE" id="PS51831"/>
    </source>
</evidence>
<feature type="domain" description="HD" evidence="1">
    <location>
        <begin position="131"/>
        <end position="253"/>
    </location>
</feature>
<dbReference type="PROSITE" id="PS51831">
    <property type="entry name" value="HD"/>
    <property type="match status" value="1"/>
</dbReference>
<proteinExistence type="predicted"/>
<gene>
    <name evidence="3" type="ORF">DESME_14570</name>
</gene>
<dbReference type="Proteomes" id="UP000010847">
    <property type="component" value="Chromosome"/>
</dbReference>
<dbReference type="KEGG" id="dmt:DESME_14570"/>
<dbReference type="EMBL" id="CP007032">
    <property type="protein sequence ID" value="AHF08111.1"/>
    <property type="molecule type" value="Genomic_DNA"/>
</dbReference>
<dbReference type="InterPro" id="IPR003607">
    <property type="entry name" value="HD/PDEase_dom"/>
</dbReference>
<dbReference type="InterPro" id="IPR037522">
    <property type="entry name" value="HD_GYP_dom"/>
</dbReference>
<keyword evidence="4" id="KW-1185">Reference proteome</keyword>
<dbReference type="PANTHER" id="PTHR43155">
    <property type="entry name" value="CYCLIC DI-GMP PHOSPHODIESTERASE PA4108-RELATED"/>
    <property type="match status" value="1"/>
</dbReference>
<sequence>MQFVLKPVYHRFEVGEFASQDYFDSRGALLLGKAQQVTPSLASFLNCQTVNTLHCECEFSNTIPSDLHASTLLRFPRTVPWLQRVYFETNLLKPELLFEAVHYVDQLVAHLSLHPFISSDLEFLQTSDKVTYKHSVNVALISYIIGKSMNFKGEKLRRLVLGALMHDIGKLEIPNEILNKPGALTEEEYEIMQTHPAKGVARSSDLLLPDSVLSAILQHHERWNGSGYPQGLVGQEILLSAQIMAVADVFDALITDRPYHAAIPPYHALEILLKSSGTEFSPEVLQALLCMIQLYPAGSVVTLNSGEVGIVLRFSYRNLTQPKIQVLSDAFGNPLETERIIDLSEDSSHYIQSFQHRRVG</sequence>
<reference evidence="3 4" key="1">
    <citation type="submission" date="2013-12" db="EMBL/GenBank/DDBJ databases">
        <authorList>
            <consortium name="DOE Joint Genome Institute"/>
            <person name="Smidt H."/>
            <person name="Huntemann M."/>
            <person name="Han J."/>
            <person name="Chen A."/>
            <person name="Kyrpides N."/>
            <person name="Mavromatis K."/>
            <person name="Markowitz V."/>
            <person name="Palaniappan K."/>
            <person name="Ivanova N."/>
            <person name="Schaumberg A."/>
            <person name="Pati A."/>
            <person name="Liolios K."/>
            <person name="Nordberg H.P."/>
            <person name="Cantor M.N."/>
            <person name="Hua S.X."/>
            <person name="Woyke T."/>
        </authorList>
    </citation>
    <scope>NUCLEOTIDE SEQUENCE [LARGE SCALE GENOMIC DNA]</scope>
    <source>
        <strain evidence="4">DSM 15288</strain>
    </source>
</reference>
<dbReference type="HOGENOM" id="CLU_000445_92_1_9"/>
<dbReference type="STRING" id="871968.DESME_14570"/>
<organism evidence="3 4">
    <name type="scientific">Desulfitobacterium metallireducens DSM 15288</name>
    <dbReference type="NCBI Taxonomy" id="871968"/>
    <lineage>
        <taxon>Bacteria</taxon>
        <taxon>Bacillati</taxon>
        <taxon>Bacillota</taxon>
        <taxon>Clostridia</taxon>
        <taxon>Eubacteriales</taxon>
        <taxon>Desulfitobacteriaceae</taxon>
        <taxon>Desulfitobacterium</taxon>
    </lineage>
</organism>
<protein>
    <submittedName>
        <fullName evidence="3">Phosphohydrolase</fullName>
    </submittedName>
</protein>
<dbReference type="OrthoDB" id="9798833at2"/>
<dbReference type="Gene3D" id="1.10.3210.10">
    <property type="entry name" value="Hypothetical protein af1432"/>
    <property type="match status" value="1"/>
</dbReference>
<evidence type="ECO:0000313" key="3">
    <source>
        <dbReference type="EMBL" id="AHF08111.1"/>
    </source>
</evidence>
<dbReference type="CDD" id="cd00077">
    <property type="entry name" value="HDc"/>
    <property type="match status" value="1"/>
</dbReference>
<name>W0EGB9_9FIRM</name>
<dbReference type="SMART" id="SM00471">
    <property type="entry name" value="HDc"/>
    <property type="match status" value="1"/>
</dbReference>
<dbReference type="PROSITE" id="PS51832">
    <property type="entry name" value="HD_GYP"/>
    <property type="match status" value="1"/>
</dbReference>
<dbReference type="PANTHER" id="PTHR43155:SF2">
    <property type="entry name" value="CYCLIC DI-GMP PHOSPHODIESTERASE PA4108"/>
    <property type="match status" value="1"/>
</dbReference>
<accession>W0EGB9</accession>
<dbReference type="AlphaFoldDB" id="W0EGB9"/>
<dbReference type="SUPFAM" id="SSF109604">
    <property type="entry name" value="HD-domain/PDEase-like"/>
    <property type="match status" value="1"/>
</dbReference>
<dbReference type="InterPro" id="IPR006674">
    <property type="entry name" value="HD_domain"/>
</dbReference>
<dbReference type="InterPro" id="IPR006675">
    <property type="entry name" value="HDIG_dom"/>
</dbReference>
<dbReference type="RefSeq" id="WP_006718450.1">
    <property type="nucleotide sequence ID" value="NZ_CP007032.1"/>
</dbReference>
<dbReference type="eggNOG" id="COG2206">
    <property type="taxonomic scope" value="Bacteria"/>
</dbReference>
<keyword evidence="3" id="KW-0378">Hydrolase</keyword>
<evidence type="ECO:0000313" key="4">
    <source>
        <dbReference type="Proteomes" id="UP000010847"/>
    </source>
</evidence>